<dbReference type="SUPFAM" id="SSF47973">
    <property type="entry name" value="Ribosomal protein S7"/>
    <property type="match status" value="1"/>
</dbReference>
<organism evidence="5 6">
    <name type="scientific">Acrobeloides nanus</name>
    <dbReference type="NCBI Taxonomy" id="290746"/>
    <lineage>
        <taxon>Eukaryota</taxon>
        <taxon>Metazoa</taxon>
        <taxon>Ecdysozoa</taxon>
        <taxon>Nematoda</taxon>
        <taxon>Chromadorea</taxon>
        <taxon>Rhabditida</taxon>
        <taxon>Tylenchina</taxon>
        <taxon>Cephalobomorpha</taxon>
        <taxon>Cephaloboidea</taxon>
        <taxon>Cephalobidae</taxon>
        <taxon>Acrobeloides</taxon>
    </lineage>
</organism>
<evidence type="ECO:0000256" key="3">
    <source>
        <dbReference type="ARBA" id="ARBA00023274"/>
    </source>
</evidence>
<accession>A0A914E1H4</accession>
<dbReference type="AlphaFoldDB" id="A0A914E1H4"/>
<feature type="domain" description="Small ribosomal subunit protein uS7" evidence="4">
    <location>
        <begin position="72"/>
        <end position="229"/>
    </location>
</feature>
<dbReference type="GO" id="GO:1990904">
    <property type="term" value="C:ribonucleoprotein complex"/>
    <property type="evidence" value="ECO:0007669"/>
    <property type="project" value="UniProtKB-KW"/>
</dbReference>
<keyword evidence="5" id="KW-1185">Reference proteome</keyword>
<keyword evidence="3" id="KW-0687">Ribonucleoprotein</keyword>
<evidence type="ECO:0000313" key="6">
    <source>
        <dbReference type="WBParaSite" id="ACRNAN_scaffold4971.g10294.t1"/>
    </source>
</evidence>
<name>A0A914E1H4_9BILA</name>
<reference evidence="6" key="1">
    <citation type="submission" date="2022-11" db="UniProtKB">
        <authorList>
            <consortium name="WormBaseParasite"/>
        </authorList>
    </citation>
    <scope>IDENTIFICATION</scope>
</reference>
<evidence type="ECO:0000259" key="4">
    <source>
        <dbReference type="Pfam" id="PF00177"/>
    </source>
</evidence>
<evidence type="ECO:0000256" key="2">
    <source>
        <dbReference type="ARBA" id="ARBA00022980"/>
    </source>
</evidence>
<dbReference type="WBParaSite" id="ACRNAN_scaffold4971.g10294.t1">
    <property type="protein sequence ID" value="ACRNAN_scaffold4971.g10294.t1"/>
    <property type="gene ID" value="ACRNAN_scaffold4971.g10294"/>
</dbReference>
<comment type="similarity">
    <text evidence="1">Belongs to the universal ribosomal protein uS7 family.</text>
</comment>
<dbReference type="Proteomes" id="UP000887540">
    <property type="component" value="Unplaced"/>
</dbReference>
<evidence type="ECO:0000256" key="1">
    <source>
        <dbReference type="ARBA" id="ARBA00007151"/>
    </source>
</evidence>
<dbReference type="Pfam" id="PF00177">
    <property type="entry name" value="Ribosomal_S7"/>
    <property type="match status" value="1"/>
</dbReference>
<dbReference type="InterPro" id="IPR023798">
    <property type="entry name" value="Ribosomal_uS7_dom"/>
</dbReference>
<dbReference type="InterPro" id="IPR036823">
    <property type="entry name" value="Ribosomal_uS7_dom_sf"/>
</dbReference>
<protein>
    <submittedName>
        <fullName evidence="6">Ribosomal protein S7 domain-containing protein</fullName>
    </submittedName>
</protein>
<evidence type="ECO:0000313" key="5">
    <source>
        <dbReference type="Proteomes" id="UP000887540"/>
    </source>
</evidence>
<sequence>MSLNIFASCSRVIIPTFCQRGFLSTTTVSRNLFDPKTFYEPILDKEQATAGLLQSDPRYFKFAKPMPSDATPVFYKDDVIDKLIRACMVDGNKEKGKELVYGALERIKKRQYKNWKKAKTEEEKAAIERNPVVIAKKGLVNLRPVLKLVNNTRGGIMYQVPMPVSESHAEWRAIKSLRVLCVKLSKGGHRKKNKNFVDNLAIELYDAWLNKGKAIENKQLYHKRCEANKAYAHYLYKPGKG</sequence>
<dbReference type="GO" id="GO:0005840">
    <property type="term" value="C:ribosome"/>
    <property type="evidence" value="ECO:0007669"/>
    <property type="project" value="UniProtKB-KW"/>
</dbReference>
<proteinExistence type="inferred from homology"/>
<keyword evidence="2" id="KW-0689">Ribosomal protein</keyword>
<dbReference type="Gene3D" id="1.10.455.10">
    <property type="entry name" value="Ribosomal protein S7 domain"/>
    <property type="match status" value="1"/>
</dbReference>